<keyword evidence="2 7" id="KW-0929">Antimicrobial</keyword>
<evidence type="ECO:0000256" key="8">
    <source>
        <dbReference type="SAM" id="MobiDB-lite"/>
    </source>
</evidence>
<gene>
    <name evidence="10" type="ordered locus">PB2503_10484</name>
</gene>
<dbReference type="HOGENOM" id="CLU_764718_0_0_5"/>
<dbReference type="CDD" id="cd00737">
    <property type="entry name" value="lyz_endolysin_autolysin"/>
    <property type="match status" value="1"/>
</dbReference>
<name>E0TGL6_PARBH</name>
<keyword evidence="4 7" id="KW-0378">Hydrolase</keyword>
<evidence type="ECO:0000313" key="11">
    <source>
        <dbReference type="Proteomes" id="UP000001302"/>
    </source>
</evidence>
<dbReference type="EMBL" id="CP002156">
    <property type="protein sequence ID" value="ADM10148.1"/>
    <property type="molecule type" value="Genomic_DNA"/>
</dbReference>
<evidence type="ECO:0000313" key="10">
    <source>
        <dbReference type="EMBL" id="ADM10148.1"/>
    </source>
</evidence>
<keyword evidence="9" id="KW-0812">Transmembrane</keyword>
<dbReference type="Pfam" id="PF00959">
    <property type="entry name" value="Phage_lysozyme"/>
    <property type="match status" value="1"/>
</dbReference>
<dbReference type="HAMAP" id="MF_04110">
    <property type="entry name" value="ENDOLYSIN_T4"/>
    <property type="match status" value="1"/>
</dbReference>
<accession>E0TGL6</accession>
<keyword evidence="3 7" id="KW-0081">Bacteriolytic enzyme</keyword>
<feature type="transmembrane region" description="Helical" evidence="9">
    <location>
        <begin position="333"/>
        <end position="352"/>
    </location>
</feature>
<dbReference type="PANTHER" id="PTHR38107:SF3">
    <property type="entry name" value="LYSOZYME RRRD-RELATED"/>
    <property type="match status" value="1"/>
</dbReference>
<keyword evidence="11" id="KW-1185">Reference proteome</keyword>
<organism evidence="10 11">
    <name type="scientific">Parvularcula bermudensis (strain ATCC BAA-594 / HTCC2503 / KCTC 12087)</name>
    <dbReference type="NCBI Taxonomy" id="314260"/>
    <lineage>
        <taxon>Bacteria</taxon>
        <taxon>Pseudomonadati</taxon>
        <taxon>Pseudomonadota</taxon>
        <taxon>Alphaproteobacteria</taxon>
        <taxon>Parvularculales</taxon>
        <taxon>Parvularculaceae</taxon>
        <taxon>Parvularcula</taxon>
    </lineage>
</organism>
<dbReference type="RefSeq" id="WP_013301122.1">
    <property type="nucleotide sequence ID" value="NC_014414.1"/>
</dbReference>
<feature type="compositionally biased region" description="Low complexity" evidence="8">
    <location>
        <begin position="304"/>
        <end position="324"/>
    </location>
</feature>
<comment type="similarity">
    <text evidence="7">Belongs to the glycosyl hydrolase 24 family.</text>
</comment>
<evidence type="ECO:0000256" key="1">
    <source>
        <dbReference type="ARBA" id="ARBA00000632"/>
    </source>
</evidence>
<evidence type="ECO:0000256" key="7">
    <source>
        <dbReference type="RuleBase" id="RU003788"/>
    </source>
</evidence>
<dbReference type="InterPro" id="IPR051018">
    <property type="entry name" value="Bacteriophage_GH24"/>
</dbReference>
<dbReference type="KEGG" id="pbr:PB2503_10484"/>
<dbReference type="GO" id="GO:0016998">
    <property type="term" value="P:cell wall macromolecule catabolic process"/>
    <property type="evidence" value="ECO:0007669"/>
    <property type="project" value="InterPro"/>
</dbReference>
<dbReference type="InterPro" id="IPR033907">
    <property type="entry name" value="Endolysin_autolysin"/>
</dbReference>
<dbReference type="GO" id="GO:0042742">
    <property type="term" value="P:defense response to bacterium"/>
    <property type="evidence" value="ECO:0007669"/>
    <property type="project" value="UniProtKB-KW"/>
</dbReference>
<dbReference type="Proteomes" id="UP000001302">
    <property type="component" value="Chromosome"/>
</dbReference>
<evidence type="ECO:0000256" key="3">
    <source>
        <dbReference type="ARBA" id="ARBA00022638"/>
    </source>
</evidence>
<evidence type="ECO:0000256" key="2">
    <source>
        <dbReference type="ARBA" id="ARBA00022529"/>
    </source>
</evidence>
<dbReference type="GO" id="GO:0031640">
    <property type="term" value="P:killing of cells of another organism"/>
    <property type="evidence" value="ECO:0007669"/>
    <property type="project" value="UniProtKB-KW"/>
</dbReference>
<dbReference type="EC" id="3.2.1.17" evidence="7"/>
<comment type="catalytic activity">
    <reaction evidence="1 7">
        <text>Hydrolysis of (1-&gt;4)-beta-linkages between N-acetylmuramic acid and N-acetyl-D-glucosamine residues in a peptidoglycan and between N-acetyl-D-glucosamine residues in chitodextrins.</text>
        <dbReference type="EC" id="3.2.1.17"/>
    </reaction>
</comment>
<dbReference type="InterPro" id="IPR034690">
    <property type="entry name" value="Endolysin_T4_type"/>
</dbReference>
<dbReference type="InterPro" id="IPR002196">
    <property type="entry name" value="Glyco_hydro_24"/>
</dbReference>
<evidence type="ECO:0000256" key="9">
    <source>
        <dbReference type="SAM" id="Phobius"/>
    </source>
</evidence>
<dbReference type="SUPFAM" id="SSF53955">
    <property type="entry name" value="Lysozyme-like"/>
    <property type="match status" value="1"/>
</dbReference>
<dbReference type="eggNOG" id="COG3772">
    <property type="taxonomic scope" value="Bacteria"/>
</dbReference>
<sequence length="362" mass="37522">MHISGEGIELIKAFEGLRLDVYDDGVGIWTIGYGHTGAIEVDGKRYSSVAAAYDDLGPFSISEAYAEDLLREDLQVFVAGVDRALKVTPTQSMFDALVSLAFNIGVSAFSKSTAVKRHNKRDFEGAAEAITWWNKAGGQVLTGLVRRRSAEAALYLRDVDELLDGGAVTSSAGKEAIEENSPRRSNPITTRTTAGAAAAGTAGAAGAGTVLLEDREKASGDGVTTKPVDEATPPAPPSTESEDATPSAPMDDPMDDNEASSASAPADQGGEDAPPAAEEAGQSDDTGTAAGEDVEGSPPPAASPPADATTEATEETTTTSFSDTVTESDLTDAIVIAAGILAVLAAIYVIGARIDDWRKWRR</sequence>
<dbReference type="AlphaFoldDB" id="E0TGL6"/>
<dbReference type="InterPro" id="IPR023346">
    <property type="entry name" value="Lysozyme-like_dom_sf"/>
</dbReference>
<feature type="compositionally biased region" description="Low complexity" evidence="8">
    <location>
        <begin position="189"/>
        <end position="203"/>
    </location>
</feature>
<keyword evidence="5" id="KW-1035">Host cytoplasm</keyword>
<dbReference type="PANTHER" id="PTHR38107">
    <property type="match status" value="1"/>
</dbReference>
<keyword evidence="9" id="KW-0472">Membrane</keyword>
<evidence type="ECO:0000256" key="4">
    <source>
        <dbReference type="ARBA" id="ARBA00022801"/>
    </source>
</evidence>
<dbReference type="CAZy" id="GH24">
    <property type="family name" value="Glycoside Hydrolase Family 24"/>
</dbReference>
<dbReference type="GO" id="GO:0009253">
    <property type="term" value="P:peptidoglycan catabolic process"/>
    <property type="evidence" value="ECO:0007669"/>
    <property type="project" value="InterPro"/>
</dbReference>
<evidence type="ECO:0000256" key="6">
    <source>
        <dbReference type="ARBA" id="ARBA00023295"/>
    </source>
</evidence>
<dbReference type="OrthoDB" id="5327667at2"/>
<reference evidence="11" key="1">
    <citation type="submission" date="2010-08" db="EMBL/GenBank/DDBJ databases">
        <title>Genome sequence of Parvularcula bermudensis HTCC2503.</title>
        <authorList>
            <person name="Kang D.-M."/>
            <person name="Oh H.-M."/>
            <person name="Cho J.-C."/>
        </authorList>
    </citation>
    <scope>NUCLEOTIDE SEQUENCE [LARGE SCALE GENOMIC DNA]</scope>
    <source>
        <strain evidence="11">ATCC BAA-594 / HTCC2503 / KCTC 12087</strain>
    </source>
</reference>
<reference evidence="10 11" key="2">
    <citation type="journal article" date="2011" name="J. Bacteriol.">
        <title>Complete genome sequence of strain HTCC2503T of Parvularcula bermudensis, the type species of the order "Parvularculales" in the class Alphaproteobacteria.</title>
        <authorList>
            <person name="Oh H.M."/>
            <person name="Kang I."/>
            <person name="Vergin K.L."/>
            <person name="Kang D."/>
            <person name="Rhee K.H."/>
            <person name="Giovannoni S.J."/>
            <person name="Cho J.C."/>
        </authorList>
    </citation>
    <scope>NUCLEOTIDE SEQUENCE [LARGE SCALE GENOMIC DNA]</scope>
    <source>
        <strain evidence="11">ATCC BAA-594 / HTCC2503 / KCTC 12087</strain>
    </source>
</reference>
<protein>
    <recommendedName>
        <fullName evidence="7">Lysozyme</fullName>
        <ecNumber evidence="7">3.2.1.17</ecNumber>
    </recommendedName>
</protein>
<proteinExistence type="inferred from homology"/>
<feature type="region of interest" description="Disordered" evidence="8">
    <location>
        <begin position="216"/>
        <end position="324"/>
    </location>
</feature>
<feature type="compositionally biased region" description="Low complexity" evidence="8">
    <location>
        <begin position="271"/>
        <end position="280"/>
    </location>
</feature>
<keyword evidence="9" id="KW-1133">Transmembrane helix</keyword>
<dbReference type="GO" id="GO:0003796">
    <property type="term" value="F:lysozyme activity"/>
    <property type="evidence" value="ECO:0007669"/>
    <property type="project" value="UniProtKB-EC"/>
</dbReference>
<feature type="region of interest" description="Disordered" evidence="8">
    <location>
        <begin position="171"/>
        <end position="203"/>
    </location>
</feature>
<evidence type="ECO:0000256" key="5">
    <source>
        <dbReference type="ARBA" id="ARBA00023200"/>
    </source>
</evidence>
<keyword evidence="6 7" id="KW-0326">Glycosidase</keyword>
<dbReference type="InterPro" id="IPR023347">
    <property type="entry name" value="Lysozyme_dom_sf"/>
</dbReference>
<dbReference type="Gene3D" id="1.10.530.40">
    <property type="match status" value="1"/>
</dbReference>